<sequence>MGGRLLPFGCGASLRHRRETNTRSIFSRRSLSESGNLGSRRDAMTPKPPGPEREAAGPPDVEDALAALSDTTPVDVAECRAACEALEAATLRSCRCHRRVLDADGARSLVLAMQRHPADAELQIAAAGALQHLAASEERDTCSQLVAAGACEAICTALTAHPQHSPLQQVACNALEILALGSSEAGVAVAAEGGADAAVQVLKAPSAGLEARRAAAMMLQAMLGVGDEVVDRIVSQGGVPAAVSALCDQKDDPLMQYWGQMLLRGLCAGKAEVKAEVQRKCHWQGVELDLA</sequence>
<keyword evidence="4" id="KW-1185">Reference proteome</keyword>
<dbReference type="Gene3D" id="1.25.10.10">
    <property type="entry name" value="Leucine-rich Repeat Variant"/>
    <property type="match status" value="1"/>
</dbReference>
<dbReference type="EMBL" id="CAUYUJ010014338">
    <property type="protein sequence ID" value="CAK0839979.1"/>
    <property type="molecule type" value="Genomic_DNA"/>
</dbReference>
<dbReference type="InterPro" id="IPR016024">
    <property type="entry name" value="ARM-type_fold"/>
</dbReference>
<reference evidence="3" key="1">
    <citation type="submission" date="2023-10" db="EMBL/GenBank/DDBJ databases">
        <authorList>
            <person name="Chen Y."/>
            <person name="Shah S."/>
            <person name="Dougan E. K."/>
            <person name="Thang M."/>
            <person name="Chan C."/>
        </authorList>
    </citation>
    <scope>NUCLEOTIDE SEQUENCE [LARGE SCALE GENOMIC DNA]</scope>
</reference>
<keyword evidence="1" id="KW-0677">Repeat</keyword>
<feature type="compositionally biased region" description="Polar residues" evidence="2">
    <location>
        <begin position="22"/>
        <end position="37"/>
    </location>
</feature>
<evidence type="ECO:0000256" key="1">
    <source>
        <dbReference type="ARBA" id="ARBA00022737"/>
    </source>
</evidence>
<comment type="caution">
    <text evidence="3">The sequence shown here is derived from an EMBL/GenBank/DDBJ whole genome shotgun (WGS) entry which is preliminary data.</text>
</comment>
<feature type="compositionally biased region" description="Basic and acidic residues" evidence="2">
    <location>
        <begin position="39"/>
        <end position="55"/>
    </location>
</feature>
<dbReference type="SUPFAM" id="SSF48371">
    <property type="entry name" value="ARM repeat"/>
    <property type="match status" value="1"/>
</dbReference>
<gene>
    <name evidence="3" type="ORF">PCOR1329_LOCUS35528</name>
</gene>
<name>A0ABN9T4M6_9DINO</name>
<dbReference type="Proteomes" id="UP001189429">
    <property type="component" value="Unassembled WGS sequence"/>
</dbReference>
<dbReference type="PANTHER" id="PTHR22895">
    <property type="entry name" value="ARMADILLO REPEAT-CONTAINING PROTEIN 6"/>
    <property type="match status" value="1"/>
</dbReference>
<evidence type="ECO:0000313" key="3">
    <source>
        <dbReference type="EMBL" id="CAK0839979.1"/>
    </source>
</evidence>
<accession>A0ABN9T4M6</accession>
<organism evidence="3 4">
    <name type="scientific">Prorocentrum cordatum</name>
    <dbReference type="NCBI Taxonomy" id="2364126"/>
    <lineage>
        <taxon>Eukaryota</taxon>
        <taxon>Sar</taxon>
        <taxon>Alveolata</taxon>
        <taxon>Dinophyceae</taxon>
        <taxon>Prorocentrales</taxon>
        <taxon>Prorocentraceae</taxon>
        <taxon>Prorocentrum</taxon>
    </lineage>
</organism>
<feature type="region of interest" description="Disordered" evidence="2">
    <location>
        <begin position="21"/>
        <end position="58"/>
    </location>
</feature>
<dbReference type="PANTHER" id="PTHR22895:SF0">
    <property type="entry name" value="ARMADILLO REPEAT-CONTAINING PROTEIN 6"/>
    <property type="match status" value="1"/>
</dbReference>
<evidence type="ECO:0000313" key="4">
    <source>
        <dbReference type="Proteomes" id="UP001189429"/>
    </source>
</evidence>
<proteinExistence type="predicted"/>
<evidence type="ECO:0000256" key="2">
    <source>
        <dbReference type="SAM" id="MobiDB-lite"/>
    </source>
</evidence>
<dbReference type="InterPro" id="IPR011989">
    <property type="entry name" value="ARM-like"/>
</dbReference>
<protein>
    <submittedName>
        <fullName evidence="3">Uncharacterized protein</fullName>
    </submittedName>
</protein>